<evidence type="ECO:0000256" key="7">
    <source>
        <dbReference type="RuleBase" id="RU361277"/>
    </source>
</evidence>
<dbReference type="RefSeq" id="WP_142454892.1">
    <property type="nucleotide sequence ID" value="NZ_FXTP01000010.1"/>
</dbReference>
<dbReference type="Pfam" id="PF08240">
    <property type="entry name" value="ADH_N"/>
    <property type="match status" value="1"/>
</dbReference>
<keyword evidence="4 7" id="KW-0862">Zinc</keyword>
<evidence type="ECO:0000256" key="3">
    <source>
        <dbReference type="ARBA" id="ARBA00022723"/>
    </source>
</evidence>
<protein>
    <submittedName>
        <fullName evidence="9">Alcohol dehydrogenase, propanol-preferring</fullName>
    </submittedName>
</protein>
<keyword evidence="10" id="KW-1185">Reference proteome</keyword>
<dbReference type="SUPFAM" id="SSF51735">
    <property type="entry name" value="NAD(P)-binding Rossmann-fold domains"/>
    <property type="match status" value="1"/>
</dbReference>
<dbReference type="GO" id="GO:0008270">
    <property type="term" value="F:zinc ion binding"/>
    <property type="evidence" value="ECO:0007669"/>
    <property type="project" value="InterPro"/>
</dbReference>
<keyword evidence="3 7" id="KW-0479">Metal-binding</keyword>
<dbReference type="InterPro" id="IPR011032">
    <property type="entry name" value="GroES-like_sf"/>
</dbReference>
<dbReference type="InterPro" id="IPR036291">
    <property type="entry name" value="NAD(P)-bd_dom_sf"/>
</dbReference>
<evidence type="ECO:0000313" key="10">
    <source>
        <dbReference type="Proteomes" id="UP000317557"/>
    </source>
</evidence>
<comment type="cofactor">
    <cofactor evidence="1 7">
        <name>Zn(2+)</name>
        <dbReference type="ChEBI" id="CHEBI:29105"/>
    </cofactor>
</comment>
<sequence>MKAVQVSEKGGDFEVVERDIPQINDDQVLIKVQACGVCHSDQFVKDGVFPGLEYPRVPGHEVVGIIEKTGANVSSWKEGQRVGVGWHGGHCFECEPCRRGDFINCKNAKITGISFDGGYQEYMAAPQEALAMVPENLESADAAPLLCAGVTVFNALRNTEAQAGDLVAIQGIGGLGHLGIQYAHKMGFKTVAISGSRDKEKLAKELGADAFLSMKDQDVVEELQKMGGAKVILATAPSSDAVTAIFEGLGPNGTVVAVGADMQPVELATMQFITGKKTLTGHASGTAMDSEDTLNFSALSKSTPMIETYPLEKAAEAYDRMIKNEARFRTVLVMD</sequence>
<dbReference type="Proteomes" id="UP000317557">
    <property type="component" value="Unassembled WGS sequence"/>
</dbReference>
<feature type="domain" description="Enoyl reductase (ER)" evidence="8">
    <location>
        <begin position="10"/>
        <end position="332"/>
    </location>
</feature>
<dbReference type="SUPFAM" id="SSF50129">
    <property type="entry name" value="GroES-like"/>
    <property type="match status" value="1"/>
</dbReference>
<reference evidence="9 10" key="1">
    <citation type="submission" date="2017-05" db="EMBL/GenBank/DDBJ databases">
        <authorList>
            <person name="Varghese N."/>
            <person name="Submissions S."/>
        </authorList>
    </citation>
    <scope>NUCLEOTIDE SEQUENCE [LARGE SCALE GENOMIC DNA]</scope>
    <source>
        <strain evidence="9 10">DSM 21985</strain>
    </source>
</reference>
<name>A0A521E1S2_9BACT</name>
<proteinExistence type="inferred from homology"/>
<dbReference type="AlphaFoldDB" id="A0A521E1S2"/>
<evidence type="ECO:0000256" key="2">
    <source>
        <dbReference type="ARBA" id="ARBA00008072"/>
    </source>
</evidence>
<gene>
    <name evidence="9" type="ORF">SAMN06265219_11075</name>
</gene>
<dbReference type="Gene3D" id="3.90.180.10">
    <property type="entry name" value="Medium-chain alcohol dehydrogenases, catalytic domain"/>
    <property type="match status" value="1"/>
</dbReference>
<dbReference type="PROSITE" id="PS00059">
    <property type="entry name" value="ADH_ZINC"/>
    <property type="match status" value="1"/>
</dbReference>
<dbReference type="CDD" id="cd08296">
    <property type="entry name" value="CAD_like"/>
    <property type="match status" value="1"/>
</dbReference>
<organism evidence="9 10">
    <name type="scientific">Gracilimonas mengyeensis</name>
    <dbReference type="NCBI Taxonomy" id="1302730"/>
    <lineage>
        <taxon>Bacteria</taxon>
        <taxon>Pseudomonadati</taxon>
        <taxon>Balneolota</taxon>
        <taxon>Balneolia</taxon>
        <taxon>Balneolales</taxon>
        <taxon>Balneolaceae</taxon>
        <taxon>Gracilimonas</taxon>
    </lineage>
</organism>
<accession>A0A521E1S2</accession>
<dbReference type="PANTHER" id="PTHR42940:SF7">
    <property type="entry name" value="ALCOHOL DEHYDROGENASE-LIKE N-TERMINAL DOMAIN-CONTAINING PROTEIN"/>
    <property type="match status" value="1"/>
</dbReference>
<dbReference type="InterPro" id="IPR002328">
    <property type="entry name" value="ADH_Zn_CS"/>
</dbReference>
<dbReference type="GO" id="GO:0004022">
    <property type="term" value="F:alcohol dehydrogenase (NAD+) activity"/>
    <property type="evidence" value="ECO:0007669"/>
    <property type="project" value="TreeGrafter"/>
</dbReference>
<dbReference type="InterPro" id="IPR013149">
    <property type="entry name" value="ADH-like_C"/>
</dbReference>
<evidence type="ECO:0000256" key="1">
    <source>
        <dbReference type="ARBA" id="ARBA00001947"/>
    </source>
</evidence>
<dbReference type="EMBL" id="FXTP01000010">
    <property type="protein sequence ID" value="SMO77904.1"/>
    <property type="molecule type" value="Genomic_DNA"/>
</dbReference>
<dbReference type="GO" id="GO:0005737">
    <property type="term" value="C:cytoplasm"/>
    <property type="evidence" value="ECO:0007669"/>
    <property type="project" value="TreeGrafter"/>
</dbReference>
<evidence type="ECO:0000256" key="4">
    <source>
        <dbReference type="ARBA" id="ARBA00022833"/>
    </source>
</evidence>
<dbReference type="InterPro" id="IPR013154">
    <property type="entry name" value="ADH-like_N"/>
</dbReference>
<dbReference type="PANTHER" id="PTHR42940">
    <property type="entry name" value="ALCOHOL DEHYDROGENASE 1-RELATED"/>
    <property type="match status" value="1"/>
</dbReference>
<dbReference type="InterPro" id="IPR020843">
    <property type="entry name" value="ER"/>
</dbReference>
<dbReference type="OrthoDB" id="9806940at2"/>
<dbReference type="Gene3D" id="3.40.50.720">
    <property type="entry name" value="NAD(P)-binding Rossmann-like Domain"/>
    <property type="match status" value="1"/>
</dbReference>
<dbReference type="FunFam" id="3.40.50.720:FF:000039">
    <property type="entry name" value="Alcohol dehydrogenase AdhP"/>
    <property type="match status" value="1"/>
</dbReference>
<keyword evidence="6" id="KW-0520">NAD</keyword>
<dbReference type="SMART" id="SM00829">
    <property type="entry name" value="PKS_ER"/>
    <property type="match status" value="1"/>
</dbReference>
<evidence type="ECO:0000256" key="6">
    <source>
        <dbReference type="ARBA" id="ARBA00023027"/>
    </source>
</evidence>
<evidence type="ECO:0000256" key="5">
    <source>
        <dbReference type="ARBA" id="ARBA00023002"/>
    </source>
</evidence>
<evidence type="ECO:0000259" key="8">
    <source>
        <dbReference type="SMART" id="SM00829"/>
    </source>
</evidence>
<evidence type="ECO:0000313" key="9">
    <source>
        <dbReference type="EMBL" id="SMO77904.1"/>
    </source>
</evidence>
<comment type="similarity">
    <text evidence="2 7">Belongs to the zinc-containing alcohol dehydrogenase family.</text>
</comment>
<dbReference type="Pfam" id="PF00107">
    <property type="entry name" value="ADH_zinc_N"/>
    <property type="match status" value="1"/>
</dbReference>
<keyword evidence="5" id="KW-0560">Oxidoreductase</keyword>